<dbReference type="InterPro" id="IPR029044">
    <property type="entry name" value="Nucleotide-diphossugar_trans"/>
</dbReference>
<sequence>MNNKKLCTIIIPCYNMQDFLNKCLDSIYQNKESEKYLDVLIIDDGSTDNTIKIANKYLKKHNNISIYSKPNGHWGSVINYVKHNKLINTKYAFILDADDRISKKFTNLLVNVVDPLNVDLGIFKTKILYKNSVVVNPRWLSKKQKTFLPMIIPCSTIFKTDIFYKSVDLVEKVPYQDYVLYSWMYLNSTNVQFLPHTISTYWYSRPNNTMSSSWNDKRVSGEKTLLNELKKLNLEHLFLARIVLPGYIKGLSKANIKIAFNKEKVDLLLKNASIFFKLVFRINLKRAKRYNVIKWTKDKVDIIFLRFPLSRENTQFSAAIFFYKKI</sequence>
<dbReference type="AlphaFoldDB" id="A0AAE2EIJ4"/>
<proteinExistence type="predicted"/>
<keyword evidence="2" id="KW-0808">Transferase</keyword>
<dbReference type="InterPro" id="IPR001173">
    <property type="entry name" value="Glyco_trans_2-like"/>
</dbReference>
<reference evidence="2 3" key="1">
    <citation type="submission" date="2015-02" db="EMBL/GenBank/DDBJ databases">
        <title>Mycoplasma mycoides subsp. mycoides strain:B237 Genome sequencing.</title>
        <authorList>
            <person name="Fischer A."/>
            <person name="Santana-Cruz I."/>
            <person name="Schieck E."/>
            <person name="Gourle H."/>
            <person name="Lambert M."/>
            <person name="Nadendla S."/>
            <person name="Miller R.A."/>
            <person name="Weber J."/>
            <person name="Bongcam-Rudloff E."/>
            <person name="Vashee S."/>
            <person name="Frey J."/>
            <person name="Jores J."/>
        </authorList>
    </citation>
    <scope>NUCLEOTIDE SEQUENCE [LARGE SCALE GENOMIC DNA]</scope>
    <source>
        <strain evidence="2 3">B237</strain>
    </source>
</reference>
<dbReference type="CDD" id="cd00761">
    <property type="entry name" value="Glyco_tranf_GTA_type"/>
    <property type="match status" value="1"/>
</dbReference>
<evidence type="ECO:0000259" key="1">
    <source>
        <dbReference type="Pfam" id="PF00535"/>
    </source>
</evidence>
<dbReference type="Pfam" id="PF00535">
    <property type="entry name" value="Glycos_transf_2"/>
    <property type="match status" value="1"/>
</dbReference>
<comment type="caution">
    <text evidence="2">The sequence shown here is derived from an EMBL/GenBank/DDBJ whole genome shotgun (WGS) entry which is preliminary data.</text>
</comment>
<dbReference type="RefSeq" id="WP_015545628.1">
    <property type="nucleotide sequence ID" value="NZ_CP010267.1"/>
</dbReference>
<dbReference type="Gene3D" id="3.90.550.10">
    <property type="entry name" value="Spore Coat Polysaccharide Biosynthesis Protein SpsA, Chain A"/>
    <property type="match status" value="1"/>
</dbReference>
<dbReference type="SUPFAM" id="SSF53448">
    <property type="entry name" value="Nucleotide-diphospho-sugar transferases"/>
    <property type="match status" value="1"/>
</dbReference>
<dbReference type="GO" id="GO:0016758">
    <property type="term" value="F:hexosyltransferase activity"/>
    <property type="evidence" value="ECO:0007669"/>
    <property type="project" value="UniProtKB-ARBA"/>
</dbReference>
<evidence type="ECO:0000313" key="2">
    <source>
        <dbReference type="EMBL" id="KJQ46375.1"/>
    </source>
</evidence>
<dbReference type="EMBL" id="LAEW01000001">
    <property type="protein sequence ID" value="KJQ46375.1"/>
    <property type="molecule type" value="Genomic_DNA"/>
</dbReference>
<name>A0AAE2EIJ4_MYCMY</name>
<dbReference type="Proteomes" id="UP000033624">
    <property type="component" value="Unassembled WGS sequence"/>
</dbReference>
<evidence type="ECO:0000313" key="3">
    <source>
        <dbReference type="Proteomes" id="UP000033624"/>
    </source>
</evidence>
<gene>
    <name evidence="2" type="ORF">TS59_0117</name>
</gene>
<dbReference type="KEGG" id="mmyi:mycmycITA_00111"/>
<organism evidence="2 3">
    <name type="scientific">Mycoplasma mycoides subsp. mycoides</name>
    <dbReference type="NCBI Taxonomy" id="2103"/>
    <lineage>
        <taxon>Bacteria</taxon>
        <taxon>Bacillati</taxon>
        <taxon>Mycoplasmatota</taxon>
        <taxon>Mollicutes</taxon>
        <taxon>Mycoplasmataceae</taxon>
        <taxon>Mycoplasma</taxon>
    </lineage>
</organism>
<accession>A0AAE2EIJ4</accession>
<feature type="domain" description="Glycosyltransferase 2-like" evidence="1">
    <location>
        <begin position="8"/>
        <end position="120"/>
    </location>
</feature>
<dbReference type="PANTHER" id="PTHR22916">
    <property type="entry name" value="GLYCOSYLTRANSFERASE"/>
    <property type="match status" value="1"/>
</dbReference>
<protein>
    <submittedName>
        <fullName evidence="2">Glycosyl transferase 2 family protein</fullName>
    </submittedName>
</protein>
<dbReference type="PANTHER" id="PTHR22916:SF3">
    <property type="entry name" value="UDP-GLCNAC:BETAGAL BETA-1,3-N-ACETYLGLUCOSAMINYLTRANSFERASE-LIKE PROTEIN 1"/>
    <property type="match status" value="1"/>
</dbReference>